<sequence length="125" mass="13992">MGKDSAKYRYIEAAILRGSPTLMSIEKDAAEHHMSEHMGKLLALRIADYYKLAEALGTYSVEGILATLSYGSRLLMNAPVQRQVERDHSLLAEEAHPQLQEEITILPADDPEENASMASEYWNTL</sequence>
<dbReference type="AlphaFoldDB" id="A0A4P6K5V3"/>
<dbReference type="EMBL" id="CP035758">
    <property type="protein sequence ID" value="QBD83270.1"/>
    <property type="molecule type" value="Genomic_DNA"/>
</dbReference>
<evidence type="ECO:0000313" key="1">
    <source>
        <dbReference type="EMBL" id="QBD83270.1"/>
    </source>
</evidence>
<reference evidence="1 2" key="1">
    <citation type="submission" date="2019-01" db="EMBL/GenBank/DDBJ databases">
        <title>Ktedonosporobacter rubrisoli SCAWS-G2.</title>
        <authorList>
            <person name="Huang Y."/>
            <person name="Yan B."/>
        </authorList>
    </citation>
    <scope>NUCLEOTIDE SEQUENCE [LARGE SCALE GENOMIC DNA]</scope>
    <source>
        <strain evidence="1 2">SCAWS-G2</strain>
    </source>
</reference>
<dbReference type="Proteomes" id="UP000290365">
    <property type="component" value="Chromosome"/>
</dbReference>
<protein>
    <submittedName>
        <fullName evidence="1">Uncharacterized protein</fullName>
    </submittedName>
</protein>
<evidence type="ECO:0000313" key="2">
    <source>
        <dbReference type="Proteomes" id="UP000290365"/>
    </source>
</evidence>
<organism evidence="1 2">
    <name type="scientific">Ktedonosporobacter rubrisoli</name>
    <dbReference type="NCBI Taxonomy" id="2509675"/>
    <lineage>
        <taxon>Bacteria</taxon>
        <taxon>Bacillati</taxon>
        <taxon>Chloroflexota</taxon>
        <taxon>Ktedonobacteria</taxon>
        <taxon>Ktedonobacterales</taxon>
        <taxon>Ktedonosporobacteraceae</taxon>
        <taxon>Ktedonosporobacter</taxon>
    </lineage>
</organism>
<dbReference type="OrthoDB" id="162495at2"/>
<keyword evidence="2" id="KW-1185">Reference proteome</keyword>
<accession>A0A4P6K5V3</accession>
<name>A0A4P6K5V3_KTERU</name>
<dbReference type="KEGG" id="kbs:EPA93_47835"/>
<proteinExistence type="predicted"/>
<gene>
    <name evidence="1" type="ORF">EPA93_47835</name>
</gene>
<dbReference type="RefSeq" id="WP_129894336.1">
    <property type="nucleotide sequence ID" value="NZ_CP035758.1"/>
</dbReference>